<organism evidence="2 3">
    <name type="scientific">Usitatibacter palustris</name>
    <dbReference type="NCBI Taxonomy" id="2732487"/>
    <lineage>
        <taxon>Bacteria</taxon>
        <taxon>Pseudomonadati</taxon>
        <taxon>Pseudomonadota</taxon>
        <taxon>Betaproteobacteria</taxon>
        <taxon>Nitrosomonadales</taxon>
        <taxon>Usitatibacteraceae</taxon>
        <taxon>Usitatibacter</taxon>
    </lineage>
</organism>
<feature type="domain" description="Glycosyltransferase 2-like" evidence="1">
    <location>
        <begin position="222"/>
        <end position="336"/>
    </location>
</feature>
<dbReference type="GO" id="GO:0099621">
    <property type="term" value="F:undecaprenyl-phosphate 4-deoxy-4-formamido-L-arabinose transferase activity"/>
    <property type="evidence" value="ECO:0007669"/>
    <property type="project" value="UniProtKB-EC"/>
</dbReference>
<dbReference type="Gene3D" id="3.90.550.10">
    <property type="entry name" value="Spore Coat Polysaccharide Biosynthesis Protein SpsA, Chain A"/>
    <property type="match status" value="2"/>
</dbReference>
<proteinExistence type="predicted"/>
<dbReference type="InterPro" id="IPR001173">
    <property type="entry name" value="Glyco_trans_2-like"/>
</dbReference>
<accession>A0A6M4HAF1</accession>
<protein>
    <submittedName>
        <fullName evidence="2">Undecaprenyl-phosphate 4-deoxy-4-formamido-L-arabinose transferase</fullName>
        <ecNumber evidence="2">2.4.2.53</ecNumber>
    </submittedName>
</protein>
<keyword evidence="2" id="KW-0808">Transferase</keyword>
<dbReference type="Pfam" id="PF00535">
    <property type="entry name" value="Glycos_transf_2"/>
    <property type="match status" value="2"/>
</dbReference>
<dbReference type="EMBL" id="CP053073">
    <property type="protein sequence ID" value="QJR16531.1"/>
    <property type="molecule type" value="Genomic_DNA"/>
</dbReference>
<feature type="domain" description="Glycosyltransferase 2-like" evidence="1">
    <location>
        <begin position="481"/>
        <end position="606"/>
    </location>
</feature>
<dbReference type="SUPFAM" id="SSF53448">
    <property type="entry name" value="Nucleotide-diphospho-sugar transferases"/>
    <property type="match status" value="2"/>
</dbReference>
<dbReference type="CDD" id="cd04184">
    <property type="entry name" value="GT2_RfbC_Mx_like"/>
    <property type="match status" value="1"/>
</dbReference>
<keyword evidence="3" id="KW-1185">Reference proteome</keyword>
<dbReference type="PANTHER" id="PTHR43179">
    <property type="entry name" value="RHAMNOSYLTRANSFERASE WBBL"/>
    <property type="match status" value="1"/>
</dbReference>
<dbReference type="CDD" id="cd04186">
    <property type="entry name" value="GT_2_like_c"/>
    <property type="match status" value="1"/>
</dbReference>
<evidence type="ECO:0000313" key="2">
    <source>
        <dbReference type="EMBL" id="QJR16531.1"/>
    </source>
</evidence>
<gene>
    <name evidence="2" type="primary">arnC_2</name>
    <name evidence="2" type="ORF">DSM104440_03366</name>
</gene>
<keyword evidence="2" id="KW-0328">Glycosyltransferase</keyword>
<name>A0A6M4HAF1_9PROT</name>
<reference evidence="2 3" key="1">
    <citation type="submission" date="2020-04" db="EMBL/GenBank/DDBJ databases">
        <title>Usitatibacter rugosus gen. nov., sp. nov. and Usitatibacter palustris sp. nov., novel members of Usitatibacteraceae fam. nov. within the order Nitrosomonadales isolated from soil.</title>
        <authorList>
            <person name="Huber K.J."/>
            <person name="Neumann-Schaal M."/>
            <person name="Geppert A."/>
            <person name="Luckner M."/>
            <person name="Wanner G."/>
            <person name="Overmann J."/>
        </authorList>
    </citation>
    <scope>NUCLEOTIDE SEQUENCE [LARGE SCALE GENOMIC DNA]</scope>
    <source>
        <strain evidence="2 3">Swamp67</strain>
    </source>
</reference>
<dbReference type="EC" id="2.4.2.53" evidence="2"/>
<evidence type="ECO:0000313" key="3">
    <source>
        <dbReference type="Proteomes" id="UP000503096"/>
    </source>
</evidence>
<dbReference type="PANTHER" id="PTHR43179:SF7">
    <property type="entry name" value="RHAMNOSYLTRANSFERASE WBBL"/>
    <property type="match status" value="1"/>
</dbReference>
<dbReference type="AlphaFoldDB" id="A0A6M4HAF1"/>
<dbReference type="RefSeq" id="WP_171164712.1">
    <property type="nucleotide sequence ID" value="NZ_CP053073.1"/>
</dbReference>
<sequence>MTTIDLTLKPLEKDPDPVEGEDGRRYWRARSFDPSFLASLPTSQSSLKPGWYKARATMVLRSGQIAGPQLYIPLSWGGYSEVSSVKFVLEGDEYVTEFYLPSTVRDFRFDPSIYPCEFECAGIQVEPAPGKAGAKSAFGSSLETLRKVHPRQLALWVRQGLRLLFARGPVALWEAAYWALVNHSRAQAGYGSWLQQFSTPSASDLAGMSAASPRFANVPLVSFITPVYNTRADLLRAMIDSVLAQAYPHWELCIADDASTQPHVRAILEEYRQRDPRIKVIYREQNGHISAASNSALSLATGDFIALLDHDDVITPDALYWVVREINEHPDAALLYSDEDKLDFNGARTNAYFKCDWNYDLFLSHNLITHLGVYRADIVRANGGFRLGFEGAQDYDLALRFIEKIDHRQIRHIPRVLYQWRMIAGSTAVGAGEKDYAAERARLAVSEHLARTGVRAEVETIPEMAVQRVRYALPDPAPLVSIICPTRNGVKLVRMCVESVRAKTTYPNYEFLLVDNGSDDDDAIEYFQSLADQGKVRILKDPRPFNFSRINNDSARAAKGDVLVFLNNDIEVISPDWLTELVSHAVRPGIGAVGAKLWYPNDTIQHAGLILVAGLAAHAHHGKARGDHGYFSRASLTQALSGVTGACLCVTRKVFDEVGGFDEALAVAFNDVDLCLKIQAAGYRNIYTPFAELYHHESASRGYEDTPEKMARFEKEAGAVRARWMPVLMNDPYYNPNLTLTGEPFTPAWPPRVAPFEPR</sequence>
<dbReference type="InterPro" id="IPR029044">
    <property type="entry name" value="Nucleotide-diphossugar_trans"/>
</dbReference>
<dbReference type="Proteomes" id="UP000503096">
    <property type="component" value="Chromosome"/>
</dbReference>
<dbReference type="InParanoid" id="A0A6M4HAF1"/>
<evidence type="ECO:0000259" key="1">
    <source>
        <dbReference type="Pfam" id="PF00535"/>
    </source>
</evidence>
<dbReference type="KEGG" id="upl:DSM104440_03366"/>